<evidence type="ECO:0000313" key="2">
    <source>
        <dbReference type="Proteomes" id="UP000325105"/>
    </source>
</evidence>
<dbReference type="Proteomes" id="UP000325105">
    <property type="component" value="Unassembled WGS sequence"/>
</dbReference>
<keyword evidence="2" id="KW-1185">Reference proteome</keyword>
<reference evidence="1 2" key="1">
    <citation type="submission" date="2019-07" db="EMBL/GenBank/DDBJ databases">
        <title>Genomic Encyclopedia of Archaeal and Bacterial Type Strains, Phase II (KMG-II): from individual species to whole genera.</title>
        <authorList>
            <person name="Goeker M."/>
        </authorList>
    </citation>
    <scope>NUCLEOTIDE SEQUENCE [LARGE SCALE GENOMIC DNA]</scope>
    <source>
        <strain evidence="1 2">DSM 18850</strain>
    </source>
</reference>
<organism evidence="1 2">
    <name type="scientific">Sphingobacterium allocomposti</name>
    <dbReference type="NCBI Taxonomy" id="415956"/>
    <lineage>
        <taxon>Bacteria</taxon>
        <taxon>Pseudomonadati</taxon>
        <taxon>Bacteroidota</taxon>
        <taxon>Sphingobacteriia</taxon>
        <taxon>Sphingobacteriales</taxon>
        <taxon>Sphingobacteriaceae</taxon>
        <taxon>Sphingobacterium</taxon>
    </lineage>
</organism>
<sequence>MFVSIKRLGRLSFEKVYYYTVQKEDVAQSEFEDFLTRMEGCPDYAEQLGEILQFIKEIGEKHGAREAHFKHERAADALPPPYYIQPGKPNKFGLRLYCIRLSEEVVILLNGDLKTKNNPEECPNCRKHFRFANSLARKLDEAIKNREVILVDRELQFDDDFEIEL</sequence>
<accession>A0A5S5CW12</accession>
<dbReference type="AlphaFoldDB" id="A0A5S5CW12"/>
<gene>
    <name evidence="1" type="ORF">BC792_1418</name>
</gene>
<dbReference type="EMBL" id="VNHX01000041">
    <property type="protein sequence ID" value="TYP87016.1"/>
    <property type="molecule type" value="Genomic_DNA"/>
</dbReference>
<comment type="caution">
    <text evidence="1">The sequence shown here is derived from an EMBL/GenBank/DDBJ whole genome shotgun (WGS) entry which is preliminary data.</text>
</comment>
<protein>
    <submittedName>
        <fullName evidence="1">Uncharacterized protein</fullName>
    </submittedName>
</protein>
<name>A0A5S5CW12_9SPHI</name>
<proteinExistence type="predicted"/>
<evidence type="ECO:0000313" key="1">
    <source>
        <dbReference type="EMBL" id="TYP87016.1"/>
    </source>
</evidence>